<evidence type="ECO:0008006" key="3">
    <source>
        <dbReference type="Google" id="ProtNLM"/>
    </source>
</evidence>
<comment type="caution">
    <text evidence="1">The sequence shown here is derived from an EMBL/GenBank/DDBJ whole genome shotgun (WGS) entry which is preliminary data.</text>
</comment>
<dbReference type="AlphaFoldDB" id="X6LXL9"/>
<dbReference type="InterPro" id="IPR036890">
    <property type="entry name" value="HATPase_C_sf"/>
</dbReference>
<protein>
    <recommendedName>
        <fullName evidence="3">Histidine kinase/HSP90-like ATPase domain-containing protein</fullName>
    </recommendedName>
</protein>
<keyword evidence="2" id="KW-1185">Reference proteome</keyword>
<sequence length="95" mass="10688">MDKSIMSSIDSKASEIKIVINLVEYSITVKEYGIGITAEEMEKIEKRYYSSKSMGSENGKEMTLGYQGEALSSIGELSLLEIISNERERRRQTGK</sequence>
<dbReference type="EMBL" id="ASPP01027716">
    <property type="protein sequence ID" value="ETO05862.1"/>
    <property type="molecule type" value="Genomic_DNA"/>
</dbReference>
<evidence type="ECO:0000313" key="1">
    <source>
        <dbReference type="EMBL" id="ETO05862.1"/>
    </source>
</evidence>
<accession>X6LXL9</accession>
<evidence type="ECO:0000313" key="2">
    <source>
        <dbReference type="Proteomes" id="UP000023152"/>
    </source>
</evidence>
<dbReference type="SUPFAM" id="SSF55874">
    <property type="entry name" value="ATPase domain of HSP90 chaperone/DNA topoisomerase II/histidine kinase"/>
    <property type="match status" value="1"/>
</dbReference>
<dbReference type="OrthoDB" id="429932at2759"/>
<name>X6LXL9_RETFI</name>
<dbReference type="Gene3D" id="3.30.565.10">
    <property type="entry name" value="Histidine kinase-like ATPase, C-terminal domain"/>
    <property type="match status" value="1"/>
</dbReference>
<proteinExistence type="predicted"/>
<organism evidence="1 2">
    <name type="scientific">Reticulomyxa filosa</name>
    <dbReference type="NCBI Taxonomy" id="46433"/>
    <lineage>
        <taxon>Eukaryota</taxon>
        <taxon>Sar</taxon>
        <taxon>Rhizaria</taxon>
        <taxon>Retaria</taxon>
        <taxon>Foraminifera</taxon>
        <taxon>Monothalamids</taxon>
        <taxon>Reticulomyxidae</taxon>
        <taxon>Reticulomyxa</taxon>
    </lineage>
</organism>
<gene>
    <name evidence="1" type="ORF">RFI_31534</name>
</gene>
<dbReference type="Proteomes" id="UP000023152">
    <property type="component" value="Unassembled WGS sequence"/>
</dbReference>
<reference evidence="1 2" key="1">
    <citation type="journal article" date="2013" name="Curr. Biol.">
        <title>The Genome of the Foraminiferan Reticulomyxa filosa.</title>
        <authorList>
            <person name="Glockner G."/>
            <person name="Hulsmann N."/>
            <person name="Schleicher M."/>
            <person name="Noegel A.A."/>
            <person name="Eichinger L."/>
            <person name="Gallinger C."/>
            <person name="Pawlowski J."/>
            <person name="Sierra R."/>
            <person name="Euteneuer U."/>
            <person name="Pillet L."/>
            <person name="Moustafa A."/>
            <person name="Platzer M."/>
            <person name="Groth M."/>
            <person name="Szafranski K."/>
            <person name="Schliwa M."/>
        </authorList>
    </citation>
    <scope>NUCLEOTIDE SEQUENCE [LARGE SCALE GENOMIC DNA]</scope>
</reference>